<dbReference type="Pfam" id="PF01863">
    <property type="entry name" value="YgjP-like"/>
    <property type="match status" value="1"/>
</dbReference>
<organism evidence="2 3">
    <name type="scientific">Oleispira antarctica</name>
    <dbReference type="NCBI Taxonomy" id="188908"/>
    <lineage>
        <taxon>Bacteria</taxon>
        <taxon>Pseudomonadati</taxon>
        <taxon>Pseudomonadota</taxon>
        <taxon>Gammaproteobacteria</taxon>
        <taxon>Oceanospirillales</taxon>
        <taxon>Oceanospirillaceae</taxon>
        <taxon>Oleispira</taxon>
    </lineage>
</organism>
<evidence type="ECO:0000313" key="2">
    <source>
        <dbReference type="EMBL" id="OUS40578.1"/>
    </source>
</evidence>
<dbReference type="AlphaFoldDB" id="A0A1Y5HTC4"/>
<protein>
    <recommendedName>
        <fullName evidence="1">YgjP-like metallopeptidase domain-containing protein</fullName>
    </recommendedName>
</protein>
<accession>A0A1Y5HTC4</accession>
<comment type="caution">
    <text evidence="2">The sequence shown here is derived from an EMBL/GenBank/DDBJ whole genome shotgun (WGS) entry which is preliminary data.</text>
</comment>
<evidence type="ECO:0000313" key="3">
    <source>
        <dbReference type="Proteomes" id="UP000227088"/>
    </source>
</evidence>
<evidence type="ECO:0000259" key="1">
    <source>
        <dbReference type="Pfam" id="PF01863"/>
    </source>
</evidence>
<dbReference type="Proteomes" id="UP000227088">
    <property type="component" value="Unassembled WGS sequence"/>
</dbReference>
<gene>
    <name evidence="2" type="ORF">A9R00_05325</name>
</gene>
<dbReference type="InterPro" id="IPR002725">
    <property type="entry name" value="YgjP-like_metallopeptidase"/>
</dbReference>
<proteinExistence type="predicted"/>
<feature type="domain" description="YgjP-like metallopeptidase" evidence="1">
    <location>
        <begin position="27"/>
        <end position="93"/>
    </location>
</feature>
<sequence>MFAPFVSSQLNLQGLAFEYTIVRSQRKTAAIHVTSQGVQVRIPKSVSDAWVEEFVVAKQGWINTKLAQQQGKNLRIPVIELGQKVLFLGVWRTLVYAYSVKS</sequence>
<name>A0A1Y5HTC4_OLEAN</name>
<feature type="non-terminal residue" evidence="2">
    <location>
        <position position="102"/>
    </location>
</feature>
<reference evidence="3" key="1">
    <citation type="journal article" date="2017" name="Proc. Natl. Acad. Sci. U.S.A.">
        <title>Simulation of Deepwater Horizon oil plume reveals substrate specialization within a complex community of hydrocarbon degraders.</title>
        <authorList>
            <person name="Hu P."/>
            <person name="Dubinsky E.A."/>
            <person name="Probst A.J."/>
            <person name="Wang J."/>
            <person name="Sieber C.M.K."/>
            <person name="Tom L.M."/>
            <person name="Gardinali P."/>
            <person name="Banfield J.F."/>
            <person name="Atlas R.M."/>
            <person name="Andersen G.L."/>
        </authorList>
    </citation>
    <scope>NUCLEOTIDE SEQUENCE [LARGE SCALE GENOMIC DNA]</scope>
</reference>
<dbReference type="EMBL" id="MABE01000309">
    <property type="protein sequence ID" value="OUS40578.1"/>
    <property type="molecule type" value="Genomic_DNA"/>
</dbReference>